<keyword evidence="6 8" id="KW-0408">Iron</keyword>
<proteinExistence type="inferred from homology"/>
<keyword evidence="3 8" id="KW-0349">Heme</keyword>
<evidence type="ECO:0000256" key="1">
    <source>
        <dbReference type="ARBA" id="ARBA00001971"/>
    </source>
</evidence>
<dbReference type="PRINTS" id="PR00463">
    <property type="entry name" value="EP450I"/>
</dbReference>
<accession>A0A9P4MNT9</accession>
<sequence length="508" mass="56229">MAYLVLTLAFLAAGYVYYVTVLHPLAKYPGPLLAKFTRFHNLWHAARGDSHLELYRLHQRHGRFVRWGPNKLSICSPTALKTIYGAKANVQKSGWYPAVFFSTSVFNVVDKNVHASKKRVIGHAFSDQAIRGMESHVIQVVREWATALNAAPGADGWTSAINMSDWSAYLTLDIIGELVFGKSFGTVSSSENRYFIGTLAQSVRVRNAIGQVPFLFKLNVDTLLMRDQKERRVKQIGFAFGALKKRLEAGFDPVGRKDILYYLQHGRDSETGQGLPEAELKSETVLLLSAGFDTTTTALASLWYFLGHHPAVLARLSASIRHDFASVDEICSGSAFSGNTYLRACEDEALRLCPPIPGLLPRTVCGGGIEVMGETFSQGIDLAVPTYALHHDANYFDCPFEYNPSRWLVKGEVGVAKEEGRSAEAVARSRQAFAPFSIGPRTCMAKNVALMELYISVAHILFEYDLRLAPGLECIGTGLHGEYLLKDFFLSGREGPFMQFRARQPAAN</sequence>
<dbReference type="GO" id="GO:0004497">
    <property type="term" value="F:monooxygenase activity"/>
    <property type="evidence" value="ECO:0007669"/>
    <property type="project" value="UniProtKB-KW"/>
</dbReference>
<dbReference type="InterPro" id="IPR001128">
    <property type="entry name" value="Cyt_P450"/>
</dbReference>
<evidence type="ECO:0000256" key="9">
    <source>
        <dbReference type="RuleBase" id="RU000461"/>
    </source>
</evidence>
<keyword evidence="11" id="KW-1185">Reference proteome</keyword>
<dbReference type="SUPFAM" id="SSF48264">
    <property type="entry name" value="Cytochrome P450"/>
    <property type="match status" value="1"/>
</dbReference>
<comment type="cofactor">
    <cofactor evidence="1 8">
        <name>heme</name>
        <dbReference type="ChEBI" id="CHEBI:30413"/>
    </cofactor>
</comment>
<gene>
    <name evidence="10" type="ORF">K461DRAFT_308843</name>
</gene>
<evidence type="ECO:0000256" key="4">
    <source>
        <dbReference type="ARBA" id="ARBA00022723"/>
    </source>
</evidence>
<evidence type="ECO:0000256" key="7">
    <source>
        <dbReference type="ARBA" id="ARBA00023033"/>
    </source>
</evidence>
<dbReference type="InterPro" id="IPR017972">
    <property type="entry name" value="Cyt_P450_CS"/>
</dbReference>
<dbReference type="EMBL" id="ML996081">
    <property type="protein sequence ID" value="KAF2156539.1"/>
    <property type="molecule type" value="Genomic_DNA"/>
</dbReference>
<evidence type="ECO:0000256" key="6">
    <source>
        <dbReference type="ARBA" id="ARBA00023004"/>
    </source>
</evidence>
<dbReference type="AlphaFoldDB" id="A0A9P4MNT9"/>
<name>A0A9P4MNT9_9PEZI</name>
<dbReference type="PRINTS" id="PR00385">
    <property type="entry name" value="P450"/>
</dbReference>
<evidence type="ECO:0000313" key="11">
    <source>
        <dbReference type="Proteomes" id="UP000799439"/>
    </source>
</evidence>
<evidence type="ECO:0000256" key="5">
    <source>
        <dbReference type="ARBA" id="ARBA00023002"/>
    </source>
</evidence>
<dbReference type="GO" id="GO:0016705">
    <property type="term" value="F:oxidoreductase activity, acting on paired donors, with incorporation or reduction of molecular oxygen"/>
    <property type="evidence" value="ECO:0007669"/>
    <property type="project" value="InterPro"/>
</dbReference>
<dbReference type="PROSITE" id="PS00086">
    <property type="entry name" value="CYTOCHROME_P450"/>
    <property type="match status" value="1"/>
</dbReference>
<dbReference type="PANTHER" id="PTHR24305:SF237">
    <property type="entry name" value="CYTOCHROME P450 MONOOXYGENASE ATNE-RELATED"/>
    <property type="match status" value="1"/>
</dbReference>
<dbReference type="Proteomes" id="UP000799439">
    <property type="component" value="Unassembled WGS sequence"/>
</dbReference>
<feature type="binding site" description="axial binding residue" evidence="8">
    <location>
        <position position="443"/>
    </location>
    <ligand>
        <name>heme</name>
        <dbReference type="ChEBI" id="CHEBI:30413"/>
    </ligand>
    <ligandPart>
        <name>Fe</name>
        <dbReference type="ChEBI" id="CHEBI:18248"/>
    </ligandPart>
</feature>
<dbReference type="Gene3D" id="1.10.630.10">
    <property type="entry name" value="Cytochrome P450"/>
    <property type="match status" value="1"/>
</dbReference>
<keyword evidence="7 9" id="KW-0503">Monooxygenase</keyword>
<dbReference type="CDD" id="cd11061">
    <property type="entry name" value="CYP67-like"/>
    <property type="match status" value="1"/>
</dbReference>
<evidence type="ECO:0000256" key="3">
    <source>
        <dbReference type="ARBA" id="ARBA00022617"/>
    </source>
</evidence>
<keyword evidence="5 9" id="KW-0560">Oxidoreductase</keyword>
<protein>
    <submittedName>
        <fullName evidence="10">Cytochrome P450</fullName>
    </submittedName>
</protein>
<comment type="similarity">
    <text evidence="2 9">Belongs to the cytochrome P450 family.</text>
</comment>
<dbReference type="Pfam" id="PF00067">
    <property type="entry name" value="p450"/>
    <property type="match status" value="1"/>
</dbReference>
<dbReference type="GO" id="GO:0005506">
    <property type="term" value="F:iron ion binding"/>
    <property type="evidence" value="ECO:0007669"/>
    <property type="project" value="InterPro"/>
</dbReference>
<dbReference type="GO" id="GO:0020037">
    <property type="term" value="F:heme binding"/>
    <property type="evidence" value="ECO:0007669"/>
    <property type="project" value="InterPro"/>
</dbReference>
<evidence type="ECO:0000256" key="2">
    <source>
        <dbReference type="ARBA" id="ARBA00010617"/>
    </source>
</evidence>
<dbReference type="InterPro" id="IPR002401">
    <property type="entry name" value="Cyt_P450_E_grp-I"/>
</dbReference>
<dbReference type="InterPro" id="IPR050121">
    <property type="entry name" value="Cytochrome_P450_monoxygenase"/>
</dbReference>
<evidence type="ECO:0000313" key="10">
    <source>
        <dbReference type="EMBL" id="KAF2156539.1"/>
    </source>
</evidence>
<keyword evidence="4 8" id="KW-0479">Metal-binding</keyword>
<organism evidence="10 11">
    <name type="scientific">Myriangium duriaei CBS 260.36</name>
    <dbReference type="NCBI Taxonomy" id="1168546"/>
    <lineage>
        <taxon>Eukaryota</taxon>
        <taxon>Fungi</taxon>
        <taxon>Dikarya</taxon>
        <taxon>Ascomycota</taxon>
        <taxon>Pezizomycotina</taxon>
        <taxon>Dothideomycetes</taxon>
        <taxon>Dothideomycetidae</taxon>
        <taxon>Myriangiales</taxon>
        <taxon>Myriangiaceae</taxon>
        <taxon>Myriangium</taxon>
    </lineage>
</organism>
<reference evidence="10" key="1">
    <citation type="journal article" date="2020" name="Stud. Mycol.">
        <title>101 Dothideomycetes genomes: a test case for predicting lifestyles and emergence of pathogens.</title>
        <authorList>
            <person name="Haridas S."/>
            <person name="Albert R."/>
            <person name="Binder M."/>
            <person name="Bloem J."/>
            <person name="Labutti K."/>
            <person name="Salamov A."/>
            <person name="Andreopoulos B."/>
            <person name="Baker S."/>
            <person name="Barry K."/>
            <person name="Bills G."/>
            <person name="Bluhm B."/>
            <person name="Cannon C."/>
            <person name="Castanera R."/>
            <person name="Culley D."/>
            <person name="Daum C."/>
            <person name="Ezra D."/>
            <person name="Gonzalez J."/>
            <person name="Henrissat B."/>
            <person name="Kuo A."/>
            <person name="Liang C."/>
            <person name="Lipzen A."/>
            <person name="Lutzoni F."/>
            <person name="Magnuson J."/>
            <person name="Mondo S."/>
            <person name="Nolan M."/>
            <person name="Ohm R."/>
            <person name="Pangilinan J."/>
            <person name="Park H.-J."/>
            <person name="Ramirez L."/>
            <person name="Alfaro M."/>
            <person name="Sun H."/>
            <person name="Tritt A."/>
            <person name="Yoshinaga Y."/>
            <person name="Zwiers L.-H."/>
            <person name="Turgeon B."/>
            <person name="Goodwin S."/>
            <person name="Spatafora J."/>
            <person name="Crous P."/>
            <person name="Grigoriev I."/>
        </authorList>
    </citation>
    <scope>NUCLEOTIDE SEQUENCE</scope>
    <source>
        <strain evidence="10">CBS 260.36</strain>
    </source>
</reference>
<comment type="caution">
    <text evidence="10">The sequence shown here is derived from an EMBL/GenBank/DDBJ whole genome shotgun (WGS) entry which is preliminary data.</text>
</comment>
<dbReference type="PANTHER" id="PTHR24305">
    <property type="entry name" value="CYTOCHROME P450"/>
    <property type="match status" value="1"/>
</dbReference>
<dbReference type="InterPro" id="IPR036396">
    <property type="entry name" value="Cyt_P450_sf"/>
</dbReference>
<evidence type="ECO:0000256" key="8">
    <source>
        <dbReference type="PIRSR" id="PIRSR602401-1"/>
    </source>
</evidence>
<dbReference type="OrthoDB" id="1470350at2759"/>